<proteinExistence type="predicted"/>
<gene>
    <name evidence="1" type="ORF">ERS132440_01878</name>
</gene>
<dbReference type="InterPro" id="IPR010738">
    <property type="entry name" value="DUF1310"/>
</dbReference>
<dbReference type="EMBL" id="FIIB01000021">
    <property type="protein sequence ID" value="CYV83380.1"/>
    <property type="molecule type" value="Genomic_DNA"/>
</dbReference>
<accession>A0A0Z8L3F5</accession>
<dbReference type="Pfam" id="PF07006">
    <property type="entry name" value="DUF1310"/>
    <property type="match status" value="1"/>
</dbReference>
<sequence length="130" mass="14488">MKKVMKVIIGILLVIGIGIGGIKLMQKIEHDQMVEIVKSEGVREIIEEQLKYLDNEALSEEGLIKTYEIDDSSIIHSPMGGISFNVFLNSDRKLRVVFELEKDSNTGKIEYSGGGYSSEVKKLVGEINND</sequence>
<dbReference type="Proteomes" id="UP000074356">
    <property type="component" value="Unassembled WGS sequence"/>
</dbReference>
<reference evidence="1 2" key="1">
    <citation type="submission" date="2016-02" db="EMBL/GenBank/DDBJ databases">
        <authorList>
            <consortium name="Pathogen Informatics"/>
        </authorList>
    </citation>
    <scope>NUCLEOTIDE SEQUENCE [LARGE SCALE GENOMIC DNA]</scope>
    <source>
        <strain evidence="1 2">LSS78</strain>
    </source>
</reference>
<evidence type="ECO:0000313" key="1">
    <source>
        <dbReference type="EMBL" id="CYV83380.1"/>
    </source>
</evidence>
<organism evidence="1 2">
    <name type="scientific">Streptococcus suis</name>
    <dbReference type="NCBI Taxonomy" id="1307"/>
    <lineage>
        <taxon>Bacteria</taxon>
        <taxon>Bacillati</taxon>
        <taxon>Bacillota</taxon>
        <taxon>Bacilli</taxon>
        <taxon>Lactobacillales</taxon>
        <taxon>Streptococcaceae</taxon>
        <taxon>Streptococcus</taxon>
    </lineage>
</organism>
<name>A0A0Z8L3F5_STRSU</name>
<dbReference type="RefSeq" id="WP_044682459.1">
    <property type="nucleotide sequence ID" value="NZ_CEHN01000035.1"/>
</dbReference>
<dbReference type="AlphaFoldDB" id="A0A0Z8L3F5"/>
<protein>
    <submittedName>
        <fullName evidence="1">Membrane protein</fullName>
    </submittedName>
</protein>
<evidence type="ECO:0000313" key="2">
    <source>
        <dbReference type="Proteomes" id="UP000074356"/>
    </source>
</evidence>